<sequence length="152" mass="17242">MALFEHQTELSCSPTGLFSFLTCPANISKVSDPNLQFKFVDAPEKLEEGVELEFQIVSFGQVHTLKHKIIEFEHGSHVVEEQLEGPMKSWQHSHRYESAEGGCLKIDIVEFEPPGGLVGFFLTEDKVIDQLENGFFYREERLKELISQGAIV</sequence>
<dbReference type="Proteomes" id="UP000317243">
    <property type="component" value="Unassembled WGS sequence"/>
</dbReference>
<dbReference type="RefSeq" id="WP_146507426.1">
    <property type="nucleotide sequence ID" value="NZ_SIHI01000001.1"/>
</dbReference>
<evidence type="ECO:0000313" key="2">
    <source>
        <dbReference type="Proteomes" id="UP000317243"/>
    </source>
</evidence>
<name>A0A5C5X5L1_9PLAN</name>
<accession>A0A5C5X5L1</accession>
<dbReference type="AlphaFoldDB" id="A0A5C5X5L1"/>
<evidence type="ECO:0000313" key="1">
    <source>
        <dbReference type="EMBL" id="TWT57611.1"/>
    </source>
</evidence>
<gene>
    <name evidence="1" type="ORF">KOR42_09730</name>
</gene>
<comment type="caution">
    <text evidence="1">The sequence shown here is derived from an EMBL/GenBank/DDBJ whole genome shotgun (WGS) entry which is preliminary data.</text>
</comment>
<dbReference type="Gene3D" id="3.30.530.20">
    <property type="match status" value="1"/>
</dbReference>
<keyword evidence="2" id="KW-1185">Reference proteome</keyword>
<evidence type="ECO:0008006" key="3">
    <source>
        <dbReference type="Google" id="ProtNLM"/>
    </source>
</evidence>
<proteinExistence type="predicted"/>
<organism evidence="1 2">
    <name type="scientific">Thalassoglobus neptunius</name>
    <dbReference type="NCBI Taxonomy" id="1938619"/>
    <lineage>
        <taxon>Bacteria</taxon>
        <taxon>Pseudomonadati</taxon>
        <taxon>Planctomycetota</taxon>
        <taxon>Planctomycetia</taxon>
        <taxon>Planctomycetales</taxon>
        <taxon>Planctomycetaceae</taxon>
        <taxon>Thalassoglobus</taxon>
    </lineage>
</organism>
<dbReference type="InterPro" id="IPR023393">
    <property type="entry name" value="START-like_dom_sf"/>
</dbReference>
<dbReference type="OrthoDB" id="9801773at2"/>
<protein>
    <recommendedName>
        <fullName evidence="3">Polyketide cyclase / dehydrase and lipid transport</fullName>
    </recommendedName>
</protein>
<dbReference type="SUPFAM" id="SSF55961">
    <property type="entry name" value="Bet v1-like"/>
    <property type="match status" value="1"/>
</dbReference>
<dbReference type="EMBL" id="SIHI01000001">
    <property type="protein sequence ID" value="TWT57611.1"/>
    <property type="molecule type" value="Genomic_DNA"/>
</dbReference>
<reference evidence="1 2" key="1">
    <citation type="submission" date="2019-02" db="EMBL/GenBank/DDBJ databases">
        <title>Deep-cultivation of Planctomycetes and their phenomic and genomic characterization uncovers novel biology.</title>
        <authorList>
            <person name="Wiegand S."/>
            <person name="Jogler M."/>
            <person name="Boedeker C."/>
            <person name="Pinto D."/>
            <person name="Vollmers J."/>
            <person name="Rivas-Marin E."/>
            <person name="Kohn T."/>
            <person name="Peeters S.H."/>
            <person name="Heuer A."/>
            <person name="Rast P."/>
            <person name="Oberbeckmann S."/>
            <person name="Bunk B."/>
            <person name="Jeske O."/>
            <person name="Meyerdierks A."/>
            <person name="Storesund J.E."/>
            <person name="Kallscheuer N."/>
            <person name="Luecker S."/>
            <person name="Lage O.M."/>
            <person name="Pohl T."/>
            <person name="Merkel B.J."/>
            <person name="Hornburger P."/>
            <person name="Mueller R.-W."/>
            <person name="Bruemmer F."/>
            <person name="Labrenz M."/>
            <person name="Spormann A.M."/>
            <person name="Op Den Camp H."/>
            <person name="Overmann J."/>
            <person name="Amann R."/>
            <person name="Jetten M.S.M."/>
            <person name="Mascher T."/>
            <person name="Medema M.H."/>
            <person name="Devos D.P."/>
            <person name="Kaster A.-K."/>
            <person name="Ovreas L."/>
            <person name="Rohde M."/>
            <person name="Galperin M.Y."/>
            <person name="Jogler C."/>
        </authorList>
    </citation>
    <scope>NUCLEOTIDE SEQUENCE [LARGE SCALE GENOMIC DNA]</scope>
    <source>
        <strain evidence="1 2">KOR42</strain>
    </source>
</reference>